<evidence type="ECO:0008006" key="3">
    <source>
        <dbReference type="Google" id="ProtNLM"/>
    </source>
</evidence>
<gene>
    <name evidence="1" type="ORF">ANN_12343</name>
</gene>
<protein>
    <recommendedName>
        <fullName evidence="3">DAZ-associated protein 2</fullName>
    </recommendedName>
</protein>
<accession>A0ABQ8TGF6</accession>
<evidence type="ECO:0000313" key="2">
    <source>
        <dbReference type="Proteomes" id="UP001148838"/>
    </source>
</evidence>
<dbReference type="EMBL" id="JAJSOF020000009">
    <property type="protein sequence ID" value="KAJ4445659.1"/>
    <property type="molecule type" value="Genomic_DNA"/>
</dbReference>
<reference evidence="1 2" key="1">
    <citation type="journal article" date="2022" name="Allergy">
        <title>Genome assembly and annotation of Periplaneta americana reveal a comprehensive cockroach allergen profile.</title>
        <authorList>
            <person name="Wang L."/>
            <person name="Xiong Q."/>
            <person name="Saelim N."/>
            <person name="Wang L."/>
            <person name="Nong W."/>
            <person name="Wan A.T."/>
            <person name="Shi M."/>
            <person name="Liu X."/>
            <person name="Cao Q."/>
            <person name="Hui J.H.L."/>
            <person name="Sookrung N."/>
            <person name="Leung T.F."/>
            <person name="Tungtrongchitr A."/>
            <person name="Tsui S.K.W."/>
        </authorList>
    </citation>
    <scope>NUCLEOTIDE SEQUENCE [LARGE SCALE GENOMIC DNA]</scope>
    <source>
        <strain evidence="1">PWHHKU_190912</strain>
    </source>
</reference>
<keyword evidence="2" id="KW-1185">Reference proteome</keyword>
<comment type="caution">
    <text evidence="1">The sequence shown here is derived from an EMBL/GenBank/DDBJ whole genome shotgun (WGS) entry which is preliminary data.</text>
</comment>
<evidence type="ECO:0000313" key="1">
    <source>
        <dbReference type="EMBL" id="KAJ4445659.1"/>
    </source>
</evidence>
<organism evidence="1 2">
    <name type="scientific">Periplaneta americana</name>
    <name type="common">American cockroach</name>
    <name type="synonym">Blatta americana</name>
    <dbReference type="NCBI Taxonomy" id="6978"/>
    <lineage>
        <taxon>Eukaryota</taxon>
        <taxon>Metazoa</taxon>
        <taxon>Ecdysozoa</taxon>
        <taxon>Arthropoda</taxon>
        <taxon>Hexapoda</taxon>
        <taxon>Insecta</taxon>
        <taxon>Pterygota</taxon>
        <taxon>Neoptera</taxon>
        <taxon>Polyneoptera</taxon>
        <taxon>Dictyoptera</taxon>
        <taxon>Blattodea</taxon>
        <taxon>Blattoidea</taxon>
        <taxon>Blattidae</taxon>
        <taxon>Blattinae</taxon>
        <taxon>Periplaneta</taxon>
    </lineage>
</organism>
<sequence>MESHTTYTPLLNSLKTLKATVGMLSVIRMPVPQLYSPLTTTCLHLLYRTLTLQCHRSLQPHSSAVLLPYTTETPAAVPDGQNVPTHFTGSVYSQLPQPATVDSGFVPPYAMYPQPPTPLMYQQSSSVPAAVYPPGTGPVTNISAPRWMQTNQGAVHIMPTPCVYQSPQATHTGSAVPYNTPT</sequence>
<name>A0ABQ8TGF6_PERAM</name>
<proteinExistence type="predicted"/>
<dbReference type="Proteomes" id="UP001148838">
    <property type="component" value="Unassembled WGS sequence"/>
</dbReference>